<feature type="region of interest" description="Disordered" evidence="10">
    <location>
        <begin position="33"/>
        <end position="84"/>
    </location>
</feature>
<dbReference type="PANTHER" id="PTHR32077">
    <property type="entry name" value="FASCICLIN-LIKE ARABINOGALACTAN PROTEIN"/>
    <property type="match status" value="1"/>
</dbReference>
<keyword evidence="4" id="KW-0336">GPI-anchor</keyword>
<keyword evidence="6" id="KW-0654">Proteoglycan</keyword>
<gene>
    <name evidence="13" type="ORF">ACH5RR_005447</name>
</gene>
<keyword evidence="14" id="KW-1185">Reference proteome</keyword>
<dbReference type="AlphaFoldDB" id="A0ABD3AL89"/>
<evidence type="ECO:0000256" key="11">
    <source>
        <dbReference type="SAM" id="SignalP"/>
    </source>
</evidence>
<dbReference type="Gene3D" id="2.30.180.10">
    <property type="entry name" value="FAS1 domain"/>
    <property type="match status" value="1"/>
</dbReference>
<comment type="similarity">
    <text evidence="2">Belongs to the fasciclin-like AGP family.</text>
</comment>
<dbReference type="FunFam" id="2.30.180.10:FF:000006">
    <property type="entry name" value="Fasciclin-like arabinogalactan protein 11"/>
    <property type="match status" value="1"/>
</dbReference>
<dbReference type="PANTHER" id="PTHR32077:SF59">
    <property type="entry name" value="FASCICLIN-LIKE ARABINOGALACTAN PROTEIN 12"/>
    <property type="match status" value="1"/>
</dbReference>
<feature type="domain" description="FAS1" evidence="12">
    <location>
        <begin position="84"/>
        <end position="228"/>
    </location>
</feature>
<keyword evidence="8" id="KW-0325">Glycoprotein</keyword>
<keyword evidence="4" id="KW-0449">Lipoprotein</keyword>
<dbReference type="InterPro" id="IPR045003">
    <property type="entry name" value="FLA_A"/>
</dbReference>
<reference evidence="13 14" key="1">
    <citation type="submission" date="2024-11" db="EMBL/GenBank/DDBJ databases">
        <title>A near-complete genome assembly of Cinchona calisaya.</title>
        <authorList>
            <person name="Lian D.C."/>
            <person name="Zhao X.W."/>
            <person name="Wei L."/>
        </authorList>
    </citation>
    <scope>NUCLEOTIDE SEQUENCE [LARGE SCALE GENOMIC DNA]</scope>
    <source>
        <tissue evidence="13">Nenye</tissue>
    </source>
</reference>
<evidence type="ECO:0000313" key="14">
    <source>
        <dbReference type="Proteomes" id="UP001630127"/>
    </source>
</evidence>
<evidence type="ECO:0000256" key="5">
    <source>
        <dbReference type="ARBA" id="ARBA00022729"/>
    </source>
</evidence>
<dbReference type="InterPro" id="IPR000782">
    <property type="entry name" value="FAS1_domain"/>
</dbReference>
<evidence type="ECO:0000259" key="12">
    <source>
        <dbReference type="PROSITE" id="PS50213"/>
    </source>
</evidence>
<evidence type="ECO:0000256" key="7">
    <source>
        <dbReference type="ARBA" id="ARBA00023136"/>
    </source>
</evidence>
<keyword evidence="3" id="KW-1003">Cell membrane</keyword>
<dbReference type="SMART" id="SM00554">
    <property type="entry name" value="FAS1"/>
    <property type="match status" value="1"/>
</dbReference>
<proteinExistence type="inferred from homology"/>
<dbReference type="PROSITE" id="PS50213">
    <property type="entry name" value="FAS1"/>
    <property type="match status" value="1"/>
</dbReference>
<keyword evidence="5 11" id="KW-0732">Signal</keyword>
<evidence type="ECO:0000256" key="2">
    <source>
        <dbReference type="ARBA" id="ARBA00007843"/>
    </source>
</evidence>
<evidence type="ECO:0000256" key="10">
    <source>
        <dbReference type="SAM" id="MobiDB-lite"/>
    </source>
</evidence>
<feature type="chain" id="PRO_5044864889" description="FAS1 domain-containing protein" evidence="11">
    <location>
        <begin position="26"/>
        <end position="293"/>
    </location>
</feature>
<dbReference type="Pfam" id="PF02469">
    <property type="entry name" value="Fasciclin"/>
    <property type="match status" value="1"/>
</dbReference>
<evidence type="ECO:0000256" key="9">
    <source>
        <dbReference type="ARBA" id="ARBA00024686"/>
    </source>
</evidence>
<dbReference type="SUPFAM" id="SSF82153">
    <property type="entry name" value="FAS1 domain"/>
    <property type="match status" value="1"/>
</dbReference>
<dbReference type="Proteomes" id="UP001630127">
    <property type="component" value="Unassembled WGS sequence"/>
</dbReference>
<evidence type="ECO:0000313" key="13">
    <source>
        <dbReference type="EMBL" id="KAL3531926.1"/>
    </source>
</evidence>
<comment type="caution">
    <text evidence="13">The sequence shown here is derived from an EMBL/GenBank/DDBJ whole genome shotgun (WGS) entry which is preliminary data.</text>
</comment>
<sequence>MEQVIIMPTFASLMLFCMHFTYVLAQSPLPAPVSAPPAPPTIPVSAQSPLPLPLPPPQPAAAPPAPTTTIFTQPPALAPAPTGPTNVTAILEKAHGFTTLIRLLKTTQSAERINTELNTTNQGLTILAPTDAAFASLKSGTLNSYTSEQQTELIQSHVLPSYLTISQFQTASNPMSTQAGGTNYGLFPLNVTTTGTSVNLTTGFAHASILNTVYTDNQLAIYGIDHVLLPQRFFVAPPPSPPPAPAPAPSKHVKKAQPPPAVSAYASNAVSLMHEISFRAFAVVGLLAAYWLF</sequence>
<accession>A0ABD3AL89</accession>
<name>A0ABD3AL89_9GENT</name>
<protein>
    <recommendedName>
        <fullName evidence="12">FAS1 domain-containing protein</fullName>
    </recommendedName>
</protein>
<organism evidence="13 14">
    <name type="scientific">Cinchona calisaya</name>
    <dbReference type="NCBI Taxonomy" id="153742"/>
    <lineage>
        <taxon>Eukaryota</taxon>
        <taxon>Viridiplantae</taxon>
        <taxon>Streptophyta</taxon>
        <taxon>Embryophyta</taxon>
        <taxon>Tracheophyta</taxon>
        <taxon>Spermatophyta</taxon>
        <taxon>Magnoliopsida</taxon>
        <taxon>eudicotyledons</taxon>
        <taxon>Gunneridae</taxon>
        <taxon>Pentapetalae</taxon>
        <taxon>asterids</taxon>
        <taxon>lamiids</taxon>
        <taxon>Gentianales</taxon>
        <taxon>Rubiaceae</taxon>
        <taxon>Cinchonoideae</taxon>
        <taxon>Cinchoneae</taxon>
        <taxon>Cinchona</taxon>
    </lineage>
</organism>
<evidence type="ECO:0000256" key="6">
    <source>
        <dbReference type="ARBA" id="ARBA00022974"/>
    </source>
</evidence>
<evidence type="ECO:0000256" key="8">
    <source>
        <dbReference type="ARBA" id="ARBA00023180"/>
    </source>
</evidence>
<dbReference type="GO" id="GO:0009834">
    <property type="term" value="P:plant-type secondary cell wall biogenesis"/>
    <property type="evidence" value="ECO:0007669"/>
    <property type="project" value="UniProtKB-ARBA"/>
</dbReference>
<evidence type="ECO:0000256" key="4">
    <source>
        <dbReference type="ARBA" id="ARBA00022622"/>
    </source>
</evidence>
<keyword evidence="7" id="KW-0472">Membrane</keyword>
<feature type="compositionally biased region" description="Pro residues" evidence="10">
    <location>
        <begin position="50"/>
        <end position="66"/>
    </location>
</feature>
<evidence type="ECO:0000256" key="1">
    <source>
        <dbReference type="ARBA" id="ARBA00004609"/>
    </source>
</evidence>
<comment type="function">
    <text evidence="9">May be a cell surface adhesion protein.</text>
</comment>
<dbReference type="GO" id="GO:0098552">
    <property type="term" value="C:side of membrane"/>
    <property type="evidence" value="ECO:0007669"/>
    <property type="project" value="UniProtKB-KW"/>
</dbReference>
<dbReference type="GO" id="GO:0005886">
    <property type="term" value="C:plasma membrane"/>
    <property type="evidence" value="ECO:0007669"/>
    <property type="project" value="UniProtKB-SubCell"/>
</dbReference>
<dbReference type="EMBL" id="JBJUIK010000003">
    <property type="protein sequence ID" value="KAL3531926.1"/>
    <property type="molecule type" value="Genomic_DNA"/>
</dbReference>
<dbReference type="InterPro" id="IPR036378">
    <property type="entry name" value="FAS1_dom_sf"/>
</dbReference>
<evidence type="ECO:0000256" key="3">
    <source>
        <dbReference type="ARBA" id="ARBA00022475"/>
    </source>
</evidence>
<comment type="subcellular location">
    <subcellularLocation>
        <location evidence="1">Cell membrane</location>
        <topology evidence="1">Lipid-anchor</topology>
        <topology evidence="1">GPI-anchor</topology>
    </subcellularLocation>
</comment>
<feature type="signal peptide" evidence="11">
    <location>
        <begin position="1"/>
        <end position="25"/>
    </location>
</feature>
<feature type="compositionally biased region" description="Pro residues" evidence="10">
    <location>
        <begin position="33"/>
        <end position="42"/>
    </location>
</feature>